<evidence type="ECO:0000313" key="1">
    <source>
        <dbReference type="EMBL" id="SSW95282.1"/>
    </source>
</evidence>
<proteinExistence type="predicted"/>
<name>A0A3B0LXS1_9GAMM</name>
<dbReference type="EMBL" id="UFQR01000003">
    <property type="protein sequence ID" value="SSW95282.1"/>
    <property type="molecule type" value="Genomic_DNA"/>
</dbReference>
<accession>A0A3B0LXS1</accession>
<gene>
    <name evidence="1" type="ORF">ARTV_1029</name>
</gene>
<protein>
    <submittedName>
        <fullName evidence="1">Uncharacterized protein</fullName>
    </submittedName>
</protein>
<reference evidence="1" key="1">
    <citation type="submission" date="2018-04" db="EMBL/GenBank/DDBJ databases">
        <authorList>
            <person name="Go L.Y."/>
            <person name="Mitchell J.A."/>
        </authorList>
    </citation>
    <scope>NUCLEOTIDE SEQUENCE</scope>
    <source>
        <strain evidence="1">ARTV</strain>
    </source>
</reference>
<organism evidence="1">
    <name type="scientific">Arsenophonus endosymbiont of Trialeurodes vaporariorum</name>
    <dbReference type="NCBI Taxonomy" id="235567"/>
    <lineage>
        <taxon>Bacteria</taxon>
        <taxon>Pseudomonadati</taxon>
        <taxon>Pseudomonadota</taxon>
        <taxon>Gammaproteobacteria</taxon>
        <taxon>Enterobacterales</taxon>
        <taxon>Morganellaceae</taxon>
        <taxon>Arsenophonus</taxon>
    </lineage>
</organism>
<dbReference type="AlphaFoldDB" id="A0A3B0LXS1"/>
<sequence length="58" mass="6689">MWILILAMYANQYSDSKFSTINTQEFSTETTCLIAADKFKQKFSQFIDVNARAVCVKK</sequence>